<name>A0AAD8LI99_BABGI</name>
<gene>
    <name evidence="1" type="ORF">BgAZ_201010</name>
</gene>
<keyword evidence="2" id="KW-1185">Reference proteome</keyword>
<proteinExistence type="predicted"/>
<organism evidence="1 2">
    <name type="scientific">Babesia gibsoni</name>
    <dbReference type="NCBI Taxonomy" id="33632"/>
    <lineage>
        <taxon>Eukaryota</taxon>
        <taxon>Sar</taxon>
        <taxon>Alveolata</taxon>
        <taxon>Apicomplexa</taxon>
        <taxon>Aconoidasida</taxon>
        <taxon>Piroplasmida</taxon>
        <taxon>Babesiidae</taxon>
        <taxon>Babesia</taxon>
    </lineage>
</organism>
<dbReference type="EMBL" id="JAVEPI010000002">
    <property type="protein sequence ID" value="KAK1443225.1"/>
    <property type="molecule type" value="Genomic_DNA"/>
</dbReference>
<evidence type="ECO:0000313" key="1">
    <source>
        <dbReference type="EMBL" id="KAK1443225.1"/>
    </source>
</evidence>
<accession>A0AAD8LI99</accession>
<comment type="caution">
    <text evidence="1">The sequence shown here is derived from an EMBL/GenBank/DDBJ whole genome shotgun (WGS) entry which is preliminary data.</text>
</comment>
<sequence>MLLGSTSRNVSYIGRFFSIRSCRSRSSLSGAEGSRLYRIATASSPSALCQLAQDIETGDFVTRNGLLNHHVGHSTALHSSVESRATASLIPPSEAISPYTVEHDGYISVSESDSTFVTAILNVLSKRCTDISVWSVLLDHISCQPNPAATLDATAINAVLHKIASFRSRNPLVVSKLKSIVSILLERVNHLVESELNCGVVDTKLRKQLYHKRGKPWATEYEQTEEPSREHVATYDRKDKPLSLDDVLKLWQLINTNEQLKNNKTEQLLSTWLLSNQHEIDRFDLGRTLRSITILLKRANSLSVAEEKWICNLFRRLCINLLKQSHVGFSSGRSSDACVTTECDGRKQGSYTQAERKESCNRAGDFEGRSIANETSGESNISQHHISIKHGNTYLTVGHIQDVFDVLASLFKKLSKVSLASVLTSSICNEGINALIVAADQVLMHSLDLEARCRLSEVAMYKSEGMETGICDSLAYQGVKNKHLKVFNSMMEVMMHLDREHLQSDQHCPNLTSIRNSISALLFKSIGFYKPFDARSNSFKVKFSHYSLLYSIVQGECCIKQIEGAISLVMCILEHVRDELSNRVNHSTLGLLAWVEKIVTLINDLAVTHPMAQELTASYKGTLEVLREAFNENMFCKTGNPKIYLLFLRLMQNQSMLMEGTLVEYVQLLHDRSVVWDEWEGRDVAMLSDILVRSKVESSKKCGSSKLEQCAEILLSHMFNSYQETHLCHLNRLNNEQMISLTACAFKYNNIICKVLESELLVRINSMNFWQCLQCLSMASREMGDTLKTRIKHLLSKPGTVIDISPALSLLCGDVNAIASFSSEDDGRHSYLNLFDLYLPCGHDARCNKAPHLSSDLTNWLLSVMLGLDRDIIILNDVEYLKRKLERKLHRAIGVTPISTSVANKDQNKAPLIALEALCVKFTDLYKHLDGVEQSILYKNLNLDII</sequence>
<evidence type="ECO:0000313" key="2">
    <source>
        <dbReference type="Proteomes" id="UP001230268"/>
    </source>
</evidence>
<reference evidence="1" key="1">
    <citation type="submission" date="2023-08" db="EMBL/GenBank/DDBJ databases">
        <title>Draft sequence of the Babesia gibsoni genome.</title>
        <authorList>
            <person name="Yamagishi J.Y."/>
            <person name="Xuan X.X."/>
        </authorList>
    </citation>
    <scope>NUCLEOTIDE SEQUENCE</scope>
    <source>
        <strain evidence="1">Azabu</strain>
    </source>
</reference>
<protein>
    <submittedName>
        <fullName evidence="1">Uncharacterized protein</fullName>
    </submittedName>
</protein>
<dbReference type="Proteomes" id="UP001230268">
    <property type="component" value="Unassembled WGS sequence"/>
</dbReference>
<dbReference type="AlphaFoldDB" id="A0AAD8LI99"/>